<dbReference type="InterPro" id="IPR011032">
    <property type="entry name" value="GroES-like_sf"/>
</dbReference>
<keyword evidence="4" id="KW-1185">Reference proteome</keyword>
<protein>
    <submittedName>
        <fullName evidence="3">Quinone oxidoreductase</fullName>
    </submittedName>
</protein>
<dbReference type="SUPFAM" id="SSF51735">
    <property type="entry name" value="NAD(P)-binding Rossmann-fold domains"/>
    <property type="match status" value="1"/>
</dbReference>
<dbReference type="SMART" id="SM00829">
    <property type="entry name" value="PKS_ER"/>
    <property type="match status" value="1"/>
</dbReference>
<dbReference type="InterPro" id="IPR036291">
    <property type="entry name" value="NAD(P)-bd_dom_sf"/>
</dbReference>
<dbReference type="Pfam" id="PF08240">
    <property type="entry name" value="ADH_N"/>
    <property type="match status" value="1"/>
</dbReference>
<dbReference type="RefSeq" id="WP_045774136.1">
    <property type="nucleotide sequence ID" value="NZ_LAJY01000007.1"/>
</dbReference>
<evidence type="ECO:0000259" key="2">
    <source>
        <dbReference type="SMART" id="SM00829"/>
    </source>
</evidence>
<evidence type="ECO:0000256" key="1">
    <source>
        <dbReference type="ARBA" id="ARBA00022857"/>
    </source>
</evidence>
<sequence>MKAMRLTQFGDVSNFALHDIPAPELRPGTVLIDVKASSVNPVDYKIRQNGPGFANPLPAALGLDVAGTIRAIAPDVTGFAIGDAVYGCAGGIAGETGTNAEIMRADAKLIAPMPANLSFREAAALPLVSITALEALERLGVTAGTRLLVIGGTGGVGHIAVQLAAARGAIVDSTASTLEKSKLAKSFGAREVISYRSETIAEGAARLTQGEGYDCVLDATGGSDIASAFAATRLNGQVATIVSHYSADLAPMHVKGLSLHVIFMLIPLIHNRGRERHGAWLRDLKTLVETRQVKPLLDPQRFALADLAAAHAHLESGKAIGKVVVDIAA</sequence>
<dbReference type="PANTHER" id="PTHR44154:SF1">
    <property type="entry name" value="QUINONE OXIDOREDUCTASE"/>
    <property type="match status" value="1"/>
</dbReference>
<feature type="domain" description="Enoyl reductase (ER)" evidence="2">
    <location>
        <begin position="10"/>
        <end position="325"/>
    </location>
</feature>
<comment type="caution">
    <text evidence="3">The sequence shown here is derived from an EMBL/GenBank/DDBJ whole genome shotgun (WGS) entry which is preliminary data.</text>
</comment>
<accession>A0A0F3IWR4</accession>
<dbReference type="EMBL" id="LAJY01000007">
    <property type="protein sequence ID" value="KJV11116.1"/>
    <property type="molecule type" value="Genomic_DNA"/>
</dbReference>
<reference evidence="3 4" key="1">
    <citation type="submission" date="2015-03" db="EMBL/GenBank/DDBJ databases">
        <title>Draft genome sequence of Elstera litoralis.</title>
        <authorList>
            <person name="Rahalkar M.C."/>
            <person name="Dhakephalkar P.K."/>
            <person name="Pore S.D."/>
            <person name="Arora P."/>
            <person name="Kapse N.G."/>
            <person name="Pandit P.S."/>
        </authorList>
    </citation>
    <scope>NUCLEOTIDE SEQUENCE [LARGE SCALE GENOMIC DNA]</scope>
    <source>
        <strain evidence="3 4">Dia-1</strain>
    </source>
</reference>
<dbReference type="Gene3D" id="3.40.50.720">
    <property type="entry name" value="NAD(P)-binding Rossmann-like Domain"/>
    <property type="match status" value="1"/>
</dbReference>
<gene>
    <name evidence="3" type="ORF">VZ95_00435</name>
</gene>
<proteinExistence type="predicted"/>
<evidence type="ECO:0000313" key="4">
    <source>
        <dbReference type="Proteomes" id="UP000033774"/>
    </source>
</evidence>
<dbReference type="GO" id="GO:0016491">
    <property type="term" value="F:oxidoreductase activity"/>
    <property type="evidence" value="ECO:0007669"/>
    <property type="project" value="InterPro"/>
</dbReference>
<name>A0A0F3IWR4_9PROT</name>
<dbReference type="AlphaFoldDB" id="A0A0F3IWR4"/>
<dbReference type="InterPro" id="IPR020843">
    <property type="entry name" value="ER"/>
</dbReference>
<keyword evidence="1" id="KW-0521">NADP</keyword>
<dbReference type="OrthoDB" id="9792321at2"/>
<dbReference type="Proteomes" id="UP000033774">
    <property type="component" value="Unassembled WGS sequence"/>
</dbReference>
<evidence type="ECO:0000313" key="3">
    <source>
        <dbReference type="EMBL" id="KJV11116.1"/>
    </source>
</evidence>
<dbReference type="InterPro" id="IPR051603">
    <property type="entry name" value="Zinc-ADH_QOR/CCCR"/>
</dbReference>
<dbReference type="PATRIC" id="fig|552518.3.peg.4080"/>
<organism evidence="3 4">
    <name type="scientific">Elstera litoralis</name>
    <dbReference type="NCBI Taxonomy" id="552518"/>
    <lineage>
        <taxon>Bacteria</taxon>
        <taxon>Pseudomonadati</taxon>
        <taxon>Pseudomonadota</taxon>
        <taxon>Alphaproteobacteria</taxon>
        <taxon>Rhodospirillales</taxon>
        <taxon>Rhodospirillaceae</taxon>
        <taxon>Elstera</taxon>
    </lineage>
</organism>
<dbReference type="InterPro" id="IPR013154">
    <property type="entry name" value="ADH-like_N"/>
</dbReference>
<dbReference type="SUPFAM" id="SSF50129">
    <property type="entry name" value="GroES-like"/>
    <property type="match status" value="1"/>
</dbReference>
<dbReference type="Gene3D" id="3.90.180.10">
    <property type="entry name" value="Medium-chain alcohol dehydrogenases, catalytic domain"/>
    <property type="match status" value="1"/>
</dbReference>
<dbReference type="Pfam" id="PF13602">
    <property type="entry name" value="ADH_zinc_N_2"/>
    <property type="match status" value="1"/>
</dbReference>
<dbReference type="PANTHER" id="PTHR44154">
    <property type="entry name" value="QUINONE OXIDOREDUCTASE"/>
    <property type="match status" value="1"/>
</dbReference>